<dbReference type="Proteomes" id="UP001243375">
    <property type="component" value="Unassembled WGS sequence"/>
</dbReference>
<accession>A0ACC2X0V1</accession>
<name>A0ACC2X0V1_9TREE</name>
<keyword evidence="2" id="KW-1185">Reference proteome</keyword>
<sequence>MFNMPPDQSHPDHQHTSHRGGLPLEARLPPRIREGSTPTLGNTIATSHGIAVLIVTGGSLYAVYTLVKKWLEQNGRSKARDEALRELLGVPDDEEEVEQLMPGSATAYGSFVTTGGLESKSKIGGKRGKRVVSKSNDAPQLRSRSSSASLRSPTTNQHSTTPPIQHLASKLKAFIPALSASSSKTIHAIPAIKESTPTKEATTSNATNAVEQISSEQEAGRTEPDMQQPTLTAAERKKLKKKQNRANRAQDKSLLSGSAESDVRDSPSPGGSIISLPSTFEQSVFSQEDASRDVHMLDPVRPRRPERPNAMHYKNTSDPELVTPTATANTTPKASTRSKMAGPLPVSMLRDESPTRRRSSASTDDNADVYRDSISSAPSLVSAFSPKSGRSRAESVASLPPVTPLTTNAGLNIPDADLGTMKEDENERAWQKVGKKEKAERRQKGKGRLEAESRMGPVSPPVSTASGTSSEFNLLMNAESRPTQSSTDASSVGWSSELGQAGPCPKCGQRRQNDEQRVVFDRTVEASSEQISELQKKLEETIGEERKQKAIIDSLTGTNIGLSGQLATLRDQRDKSMAEAQVARDQLDGLRRELDEARTANRQLDGLRRELGEARDMTVRLQTQINQHQDYERVNIDYKRKFDNMVQKHETYRLHTTRVSDEVRHNSFCPFVL</sequence>
<protein>
    <submittedName>
        <fullName evidence="1">Uncharacterized protein</fullName>
    </submittedName>
</protein>
<comment type="caution">
    <text evidence="1">The sequence shown here is derived from an EMBL/GenBank/DDBJ whole genome shotgun (WGS) entry which is preliminary data.</text>
</comment>
<dbReference type="EMBL" id="JASBWU010000012">
    <property type="protein sequence ID" value="KAJ9117638.1"/>
    <property type="molecule type" value="Genomic_DNA"/>
</dbReference>
<organism evidence="1 2">
    <name type="scientific">Naganishia vaughanmartiniae</name>
    <dbReference type="NCBI Taxonomy" id="1424756"/>
    <lineage>
        <taxon>Eukaryota</taxon>
        <taxon>Fungi</taxon>
        <taxon>Dikarya</taxon>
        <taxon>Basidiomycota</taxon>
        <taxon>Agaricomycotina</taxon>
        <taxon>Tremellomycetes</taxon>
        <taxon>Filobasidiales</taxon>
        <taxon>Filobasidiaceae</taxon>
        <taxon>Naganishia</taxon>
    </lineage>
</organism>
<reference evidence="1" key="1">
    <citation type="submission" date="2023-04" db="EMBL/GenBank/DDBJ databases">
        <title>Draft Genome sequencing of Naganishia species isolated from polar environments using Oxford Nanopore Technology.</title>
        <authorList>
            <person name="Leo P."/>
            <person name="Venkateswaran K."/>
        </authorList>
    </citation>
    <scope>NUCLEOTIDE SEQUENCE</scope>
    <source>
        <strain evidence="1">MNA-CCFEE 5425</strain>
    </source>
</reference>
<evidence type="ECO:0000313" key="1">
    <source>
        <dbReference type="EMBL" id="KAJ9117638.1"/>
    </source>
</evidence>
<proteinExistence type="predicted"/>
<evidence type="ECO:0000313" key="2">
    <source>
        <dbReference type="Proteomes" id="UP001243375"/>
    </source>
</evidence>
<gene>
    <name evidence="1" type="ORF">QFC22_004489</name>
</gene>